<dbReference type="OrthoDB" id="9785139at2"/>
<dbReference type="EMBL" id="RPFW01000002">
    <property type="protein sequence ID" value="TVZ05173.1"/>
    <property type="molecule type" value="Genomic_DNA"/>
</dbReference>
<evidence type="ECO:0000313" key="7">
    <source>
        <dbReference type="Proteomes" id="UP000460272"/>
    </source>
</evidence>
<evidence type="ECO:0000256" key="2">
    <source>
        <dbReference type="ARBA" id="ARBA00023015"/>
    </source>
</evidence>
<dbReference type="Pfam" id="PF13377">
    <property type="entry name" value="Peripla_BP_3"/>
    <property type="match status" value="1"/>
</dbReference>
<dbReference type="SMART" id="SM00354">
    <property type="entry name" value="HTH_LACI"/>
    <property type="match status" value="1"/>
</dbReference>
<dbReference type="PROSITE" id="PS50932">
    <property type="entry name" value="HTH_LACI_2"/>
    <property type="match status" value="1"/>
</dbReference>
<dbReference type="SUPFAM" id="SSF53822">
    <property type="entry name" value="Periplasmic binding protein-like I"/>
    <property type="match status" value="1"/>
</dbReference>
<proteinExistence type="predicted"/>
<dbReference type="PROSITE" id="PS00356">
    <property type="entry name" value="HTH_LACI_1"/>
    <property type="match status" value="1"/>
</dbReference>
<organism evidence="6 7">
    <name type="scientific">Trebonia kvetii</name>
    <dbReference type="NCBI Taxonomy" id="2480626"/>
    <lineage>
        <taxon>Bacteria</taxon>
        <taxon>Bacillati</taxon>
        <taxon>Actinomycetota</taxon>
        <taxon>Actinomycetes</taxon>
        <taxon>Streptosporangiales</taxon>
        <taxon>Treboniaceae</taxon>
        <taxon>Trebonia</taxon>
    </lineage>
</organism>
<dbReference type="CDD" id="cd01392">
    <property type="entry name" value="HTH_LacI"/>
    <property type="match status" value="1"/>
</dbReference>
<dbReference type="CDD" id="cd06267">
    <property type="entry name" value="PBP1_LacI_sugar_binding-like"/>
    <property type="match status" value="1"/>
</dbReference>
<dbReference type="InterPro" id="IPR028082">
    <property type="entry name" value="Peripla_BP_I"/>
</dbReference>
<evidence type="ECO:0000313" key="6">
    <source>
        <dbReference type="EMBL" id="TVZ05173.1"/>
    </source>
</evidence>
<keyword evidence="4" id="KW-0804">Transcription</keyword>
<evidence type="ECO:0000259" key="5">
    <source>
        <dbReference type="PROSITE" id="PS50932"/>
    </source>
</evidence>
<dbReference type="Proteomes" id="UP000460272">
    <property type="component" value="Unassembled WGS sequence"/>
</dbReference>
<keyword evidence="2" id="KW-0805">Transcription regulation</keyword>
<accession>A0A6P2C6M2</accession>
<dbReference type="PANTHER" id="PTHR30146">
    <property type="entry name" value="LACI-RELATED TRANSCRIPTIONAL REPRESSOR"/>
    <property type="match status" value="1"/>
</dbReference>
<dbReference type="SUPFAM" id="SSF47413">
    <property type="entry name" value="lambda repressor-like DNA-binding domains"/>
    <property type="match status" value="1"/>
</dbReference>
<dbReference type="InterPro" id="IPR010982">
    <property type="entry name" value="Lambda_DNA-bd_dom_sf"/>
</dbReference>
<keyword evidence="3" id="KW-0238">DNA-binding</keyword>
<dbReference type="GO" id="GO:0000976">
    <property type="term" value="F:transcription cis-regulatory region binding"/>
    <property type="evidence" value="ECO:0007669"/>
    <property type="project" value="TreeGrafter"/>
</dbReference>
<name>A0A6P2C6M2_9ACTN</name>
<dbReference type="PANTHER" id="PTHR30146:SF148">
    <property type="entry name" value="HTH-TYPE TRANSCRIPTIONAL REPRESSOR PURR-RELATED"/>
    <property type="match status" value="1"/>
</dbReference>
<dbReference type="GO" id="GO:0003700">
    <property type="term" value="F:DNA-binding transcription factor activity"/>
    <property type="evidence" value="ECO:0007669"/>
    <property type="project" value="TreeGrafter"/>
</dbReference>
<dbReference type="Gene3D" id="3.40.50.2300">
    <property type="match status" value="2"/>
</dbReference>
<dbReference type="InterPro" id="IPR000843">
    <property type="entry name" value="HTH_LacI"/>
</dbReference>
<gene>
    <name evidence="6" type="ORF">EAS64_11290</name>
</gene>
<protein>
    <submittedName>
        <fullName evidence="6">LacI family transcriptional regulator</fullName>
    </submittedName>
</protein>
<dbReference type="RefSeq" id="WP_145852876.1">
    <property type="nucleotide sequence ID" value="NZ_RPFW01000002.1"/>
</dbReference>
<evidence type="ECO:0000256" key="3">
    <source>
        <dbReference type="ARBA" id="ARBA00023125"/>
    </source>
</evidence>
<dbReference type="Gene3D" id="1.10.260.40">
    <property type="entry name" value="lambda repressor-like DNA-binding domains"/>
    <property type="match status" value="1"/>
</dbReference>
<dbReference type="AlphaFoldDB" id="A0A6P2C6M2"/>
<sequence>MAVDLRDVARHSGVSVSTASRALRGSGRVSPATEARVRAAAAALAYRPNASARALRTARSGFVGLVVTNLVNTSFHTIAEVVQHELARRGFQLMLAVTAGDPAAERAALRTLAEHSAAGVIVVGADDSASEDLRALSVPTVHLARRPPHLAGDCVLGDDIAGARLAAEHLLGLGHRRIAIIAGPGGVQSGRERMAGYWLAMRGAGIDPDANLAVAADLSPDAGAEAVATLLALPPARRPTALIIANHEAVYGALPALRGRSVAVPAELSVICYEDSPLVRWWHPAMTVVDNSARQMGELAARLLLTRLEQPAGQDGTREFSEFRVGGRLVERDSCRPLPGACA</sequence>
<comment type="caution">
    <text evidence="6">The sequence shown here is derived from an EMBL/GenBank/DDBJ whole genome shotgun (WGS) entry which is preliminary data.</text>
</comment>
<feature type="domain" description="HTH lacI-type" evidence="5">
    <location>
        <begin position="3"/>
        <end position="57"/>
    </location>
</feature>
<dbReference type="InterPro" id="IPR046335">
    <property type="entry name" value="LacI/GalR-like_sensor"/>
</dbReference>
<keyword evidence="7" id="KW-1185">Reference proteome</keyword>
<dbReference type="Pfam" id="PF00356">
    <property type="entry name" value="LacI"/>
    <property type="match status" value="1"/>
</dbReference>
<evidence type="ECO:0000256" key="4">
    <source>
        <dbReference type="ARBA" id="ARBA00023163"/>
    </source>
</evidence>
<reference evidence="6 7" key="1">
    <citation type="submission" date="2018-11" db="EMBL/GenBank/DDBJ databases">
        <title>Trebonia kvetii gen.nov., sp.nov., a novel acidophilic actinobacterium, and proposal of the new actinobacterial family Treboniaceae fam. nov.</title>
        <authorList>
            <person name="Rapoport D."/>
            <person name="Sagova-Mareckova M."/>
            <person name="Sedlacek I."/>
            <person name="Provaznik J."/>
            <person name="Kralova S."/>
            <person name="Pavlinic D."/>
            <person name="Benes V."/>
            <person name="Kopecky J."/>
        </authorList>
    </citation>
    <scope>NUCLEOTIDE SEQUENCE [LARGE SCALE GENOMIC DNA]</scope>
    <source>
        <strain evidence="6 7">15Tr583</strain>
    </source>
</reference>
<keyword evidence="1" id="KW-0678">Repressor</keyword>
<evidence type="ECO:0000256" key="1">
    <source>
        <dbReference type="ARBA" id="ARBA00022491"/>
    </source>
</evidence>